<sequence length="116" mass="12848">MASRFIYHVCKRQEWNFAKEKGSYAGSSQDQADGFIHFSGSDQVRGSVAKHRAGQDNLILIEVDAELLGDDLKWEPSKGGALFPHLYADLSLATVVRTADLNLGEGGKHQFPDWLD</sequence>
<comment type="caution">
    <text evidence="1">The sequence shown here is derived from an EMBL/GenBank/DDBJ whole genome shotgun (WGS) entry which is preliminary data.</text>
</comment>
<name>A0A0M2R6U7_9PROT</name>
<organism evidence="1 2">
    <name type="scientific">Kiloniella litopenaei</name>
    <dbReference type="NCBI Taxonomy" id="1549748"/>
    <lineage>
        <taxon>Bacteria</taxon>
        <taxon>Pseudomonadati</taxon>
        <taxon>Pseudomonadota</taxon>
        <taxon>Alphaproteobacteria</taxon>
        <taxon>Rhodospirillales</taxon>
        <taxon>Kiloniellaceae</taxon>
        <taxon>Kiloniella</taxon>
    </lineage>
</organism>
<evidence type="ECO:0000313" key="1">
    <source>
        <dbReference type="EMBL" id="KKJ75720.1"/>
    </source>
</evidence>
<dbReference type="AlphaFoldDB" id="A0A0M2R6U7"/>
<dbReference type="RefSeq" id="WP_046509444.1">
    <property type="nucleotide sequence ID" value="NZ_LANI01000027.1"/>
</dbReference>
<gene>
    <name evidence="1" type="ORF">WH95_16715</name>
</gene>
<dbReference type="Proteomes" id="UP000034491">
    <property type="component" value="Unassembled WGS sequence"/>
</dbReference>
<dbReference type="PANTHER" id="PTHR34129">
    <property type="entry name" value="BLR1139 PROTEIN"/>
    <property type="match status" value="1"/>
</dbReference>
<dbReference type="InterPro" id="IPR009297">
    <property type="entry name" value="DUF952"/>
</dbReference>
<dbReference type="Gene3D" id="3.20.170.20">
    <property type="entry name" value="Protein of unknown function DUF952"/>
    <property type="match status" value="1"/>
</dbReference>
<accession>A0A0M2R6U7</accession>
<dbReference type="SUPFAM" id="SSF56399">
    <property type="entry name" value="ADP-ribosylation"/>
    <property type="match status" value="1"/>
</dbReference>
<dbReference type="Pfam" id="PF06108">
    <property type="entry name" value="DUF952"/>
    <property type="match status" value="1"/>
</dbReference>
<dbReference type="PATRIC" id="fig|1549748.8.peg.2110"/>
<proteinExistence type="predicted"/>
<dbReference type="EMBL" id="LANI01000027">
    <property type="protein sequence ID" value="KKJ75720.1"/>
    <property type="molecule type" value="Genomic_DNA"/>
</dbReference>
<protein>
    <submittedName>
        <fullName evidence="1">Glutathione S-transferase</fullName>
    </submittedName>
</protein>
<dbReference type="OrthoDB" id="9799937at2"/>
<reference evidence="1 2" key="1">
    <citation type="submission" date="2015-03" db="EMBL/GenBank/DDBJ databases">
        <title>Genome sequence of Kiloniella sp. P1-1, isolated from the gut microflora of Pacific white shrimp, Penaeus vannamei.</title>
        <authorList>
            <person name="Shao Z."/>
            <person name="Wang L."/>
            <person name="Li X."/>
        </authorList>
    </citation>
    <scope>NUCLEOTIDE SEQUENCE [LARGE SCALE GENOMIC DNA]</scope>
    <source>
        <strain evidence="1 2">P1-1</strain>
    </source>
</reference>
<dbReference type="STRING" id="1549748.WH95_16715"/>
<dbReference type="GO" id="GO:0016740">
    <property type="term" value="F:transferase activity"/>
    <property type="evidence" value="ECO:0007669"/>
    <property type="project" value="UniProtKB-KW"/>
</dbReference>
<evidence type="ECO:0000313" key="2">
    <source>
        <dbReference type="Proteomes" id="UP000034491"/>
    </source>
</evidence>
<keyword evidence="1" id="KW-0808">Transferase</keyword>
<dbReference type="PANTHER" id="PTHR34129:SF1">
    <property type="entry name" value="DUF952 DOMAIN-CONTAINING PROTEIN"/>
    <property type="match status" value="1"/>
</dbReference>
<keyword evidence="2" id="KW-1185">Reference proteome</keyword>